<reference evidence="2" key="1">
    <citation type="submission" date="2024-06" db="EMBL/GenBank/DDBJ databases">
        <title>Kribbella sp. strain HUAS MG21 genome sequences.</title>
        <authorList>
            <person name="Mo P."/>
        </authorList>
    </citation>
    <scope>NUCLEOTIDE SEQUENCE</scope>
    <source>
        <strain evidence="2">HUAS MG21</strain>
    </source>
</reference>
<dbReference type="RefSeq" id="WP_350275157.1">
    <property type="nucleotide sequence ID" value="NZ_CP158165.1"/>
</dbReference>
<feature type="domain" description="VOC" evidence="1">
    <location>
        <begin position="4"/>
        <end position="133"/>
    </location>
</feature>
<dbReference type="Gene3D" id="3.10.180.10">
    <property type="entry name" value="2,3-Dihydroxybiphenyl 1,2-Dioxygenase, domain 1"/>
    <property type="match status" value="1"/>
</dbReference>
<dbReference type="AlphaFoldDB" id="A0AAU7T6S6"/>
<proteinExistence type="predicted"/>
<dbReference type="PANTHER" id="PTHR36437:SF2">
    <property type="entry name" value="GLYOXALASE_BLEOMYCIN RESISTANCE PROTEIN_DIOXYGENASE"/>
    <property type="match status" value="1"/>
</dbReference>
<evidence type="ECO:0000313" key="2">
    <source>
        <dbReference type="EMBL" id="XBV22311.1"/>
    </source>
</evidence>
<dbReference type="PROSITE" id="PS51819">
    <property type="entry name" value="VOC"/>
    <property type="match status" value="1"/>
</dbReference>
<dbReference type="InterPro" id="IPR037523">
    <property type="entry name" value="VOC_core"/>
</dbReference>
<dbReference type="InterPro" id="IPR004360">
    <property type="entry name" value="Glyas_Fos-R_dOase_dom"/>
</dbReference>
<dbReference type="EMBL" id="CP158165">
    <property type="protein sequence ID" value="XBV22311.1"/>
    <property type="molecule type" value="Genomic_DNA"/>
</dbReference>
<name>A0AAU7T6S6_9ACTN</name>
<evidence type="ECO:0000259" key="1">
    <source>
        <dbReference type="PROSITE" id="PS51819"/>
    </source>
</evidence>
<accession>A0AAU7T6S6</accession>
<protein>
    <submittedName>
        <fullName evidence="2">VOC family protein</fullName>
    </submittedName>
</protein>
<sequence length="144" mass="15385">MDWKLELLVVPVSDVDRAKKFYTEQLGFAVDVDHQAGPDFRVVQLTPPGSACSISIGIGLTTAAPGSYQATHLVVNDIVAARAQLVEHGVDVSEPFHFTAQGKQGGLDPNRGKYGTYLTFEDPDGNGWIVQEVPDGAPEPTPPA</sequence>
<dbReference type="PANTHER" id="PTHR36437">
    <property type="entry name" value="GLYOXALASE/BLEOMYCIN RESISTANCE PROTEIN/DIOXYGENASE"/>
    <property type="match status" value="1"/>
</dbReference>
<dbReference type="Pfam" id="PF00903">
    <property type="entry name" value="Glyoxalase"/>
    <property type="match status" value="1"/>
</dbReference>
<dbReference type="InterPro" id="IPR029068">
    <property type="entry name" value="Glyas_Bleomycin-R_OHBP_Dase"/>
</dbReference>
<gene>
    <name evidence="2" type="ORF">ABN611_27560</name>
</gene>
<dbReference type="SUPFAM" id="SSF54593">
    <property type="entry name" value="Glyoxalase/Bleomycin resistance protein/Dihydroxybiphenyl dioxygenase"/>
    <property type="match status" value="1"/>
</dbReference>
<organism evidence="2">
    <name type="scientific">Kribbella sp. HUAS MG21</name>
    <dbReference type="NCBI Taxonomy" id="3160966"/>
    <lineage>
        <taxon>Bacteria</taxon>
        <taxon>Bacillati</taxon>
        <taxon>Actinomycetota</taxon>
        <taxon>Actinomycetes</taxon>
        <taxon>Propionibacteriales</taxon>
        <taxon>Kribbellaceae</taxon>
        <taxon>Kribbella</taxon>
    </lineage>
</organism>